<name>A0A7X2HBE0_9BACL</name>
<dbReference type="AlphaFoldDB" id="A0A7X2HBE0"/>
<dbReference type="Gene3D" id="3.40.50.1820">
    <property type="entry name" value="alpha/beta hydrolase"/>
    <property type="match status" value="1"/>
</dbReference>
<dbReference type="InterPro" id="IPR011659">
    <property type="entry name" value="WD40"/>
</dbReference>
<keyword evidence="4" id="KW-0720">Serine protease</keyword>
<keyword evidence="2" id="KW-0645">Protease</keyword>
<dbReference type="PANTHER" id="PTHR42776:SF27">
    <property type="entry name" value="DIPEPTIDYL PEPTIDASE FAMILY MEMBER 6"/>
    <property type="match status" value="1"/>
</dbReference>
<protein>
    <submittedName>
        <fullName evidence="6">Prolyl oligopeptidase family serine peptidase</fullName>
    </submittedName>
</protein>
<dbReference type="InterPro" id="IPR029058">
    <property type="entry name" value="AB_hydrolase_fold"/>
</dbReference>
<evidence type="ECO:0000256" key="2">
    <source>
        <dbReference type="ARBA" id="ARBA00022670"/>
    </source>
</evidence>
<dbReference type="GO" id="GO:0006508">
    <property type="term" value="P:proteolysis"/>
    <property type="evidence" value="ECO:0007669"/>
    <property type="project" value="UniProtKB-KW"/>
</dbReference>
<proteinExistence type="inferred from homology"/>
<dbReference type="InterPro" id="IPR011042">
    <property type="entry name" value="6-blade_b-propeller_TolB-like"/>
</dbReference>
<evidence type="ECO:0000259" key="5">
    <source>
        <dbReference type="Pfam" id="PF00326"/>
    </source>
</evidence>
<dbReference type="SUPFAM" id="SSF82171">
    <property type="entry name" value="DPP6 N-terminal domain-like"/>
    <property type="match status" value="1"/>
</dbReference>
<feature type="domain" description="Peptidase S9 prolyl oligopeptidase catalytic" evidence="5">
    <location>
        <begin position="454"/>
        <end position="665"/>
    </location>
</feature>
<evidence type="ECO:0000256" key="4">
    <source>
        <dbReference type="ARBA" id="ARBA00022825"/>
    </source>
</evidence>
<comment type="caution">
    <text evidence="6">The sequence shown here is derived from an EMBL/GenBank/DDBJ whole genome shotgun (WGS) entry which is preliminary data.</text>
</comment>
<reference evidence="6 7" key="1">
    <citation type="submission" date="2019-11" db="EMBL/GenBank/DDBJ databases">
        <title>Paenibacillus monticola sp. nov., a novel PGPR strain isolated from mountain sample in China.</title>
        <authorList>
            <person name="Zhao Q."/>
            <person name="Li H.-P."/>
            <person name="Zhang J.-L."/>
        </authorList>
    </citation>
    <scope>NUCLEOTIDE SEQUENCE [LARGE SCALE GENOMIC DNA]</scope>
    <source>
        <strain evidence="6 7">LC-T2</strain>
    </source>
</reference>
<evidence type="ECO:0000313" key="6">
    <source>
        <dbReference type="EMBL" id="MRN56900.1"/>
    </source>
</evidence>
<dbReference type="SUPFAM" id="SSF53474">
    <property type="entry name" value="alpha/beta-Hydrolases"/>
    <property type="match status" value="1"/>
</dbReference>
<evidence type="ECO:0000256" key="1">
    <source>
        <dbReference type="ARBA" id="ARBA00010040"/>
    </source>
</evidence>
<gene>
    <name evidence="6" type="ORF">GJB61_28520</name>
</gene>
<dbReference type="GO" id="GO:0004252">
    <property type="term" value="F:serine-type endopeptidase activity"/>
    <property type="evidence" value="ECO:0007669"/>
    <property type="project" value="TreeGrafter"/>
</dbReference>
<dbReference type="Proteomes" id="UP000463051">
    <property type="component" value="Unassembled WGS sequence"/>
</dbReference>
<organism evidence="6 7">
    <name type="scientific">Paenibacillus monticola</name>
    <dbReference type="NCBI Taxonomy" id="2666075"/>
    <lineage>
        <taxon>Bacteria</taxon>
        <taxon>Bacillati</taxon>
        <taxon>Bacillota</taxon>
        <taxon>Bacilli</taxon>
        <taxon>Bacillales</taxon>
        <taxon>Paenibacillaceae</taxon>
        <taxon>Paenibacillus</taxon>
    </lineage>
</organism>
<keyword evidence="7" id="KW-1185">Reference proteome</keyword>
<dbReference type="EMBL" id="WJXB01000017">
    <property type="protein sequence ID" value="MRN56900.1"/>
    <property type="molecule type" value="Genomic_DNA"/>
</dbReference>
<dbReference type="FunFam" id="3.40.50.1820:FF:000028">
    <property type="entry name" value="S9 family peptidase"/>
    <property type="match status" value="1"/>
</dbReference>
<comment type="similarity">
    <text evidence="1">Belongs to the peptidase S9C family.</text>
</comment>
<sequence length="668" mass="73974">MGKRPIEPEVLLEYQWVSDPAVHPLTSAVAYMVKEIDPVKNNYRTHIRVVSIEGEDDTPLTDGDKDSSPLWSPDGKQLAFLRIKEDGKQVWTVSADATRITQLTYAKRSVGNFVWSPDGKMILYSSKVSNDMNLESLSLEEARKDEGSRGKMYNRTLPKAEGAGWWDGMYTHLFLLYLESGAITQLTSGNYNASQPAWSPDGQEIAFLAKIISDAVNDPDLVPYNDVYTMNLTDMKLKKRTISTININQFNYSPDGTSFAIIGDDRKYGSGTQNRLYTVSTSGGTIEVFPAEIDMQIGNYILNDVKSGMAAPGPLFVPNGTEIYSLGTSHGQVHLYRFAKNVAPEAVTKGDIDIYQLTTTAEGTFVVGTAMDAQGPAEIVRIDTQTGRVLRLTNGNKKLMDDLNLSVPEELWVDVPDGYPLQGWIMKPPGLSVGQKVPLALVIHGGPHAMYSPTYSHELQTLAAEGYAVLFANPRGSFGYGQDFAQGCRGDFGGGDYEDLMAMVDTALARYDYIDDTRLGVIGGSYGGLMTNWIVTQTKRFRAAVSQRSISNWLSFYGLSDIGISYTEGIVGGNPWDQPELLWQRSPLAHVKKVEVPMLIMHGEQDLRCPIGQSDEWYTALKRLGKKARLIRYPGSNHSFLKIGKPSYRVEALEEVNSWFNEHLRGGE</sequence>
<dbReference type="Pfam" id="PF00326">
    <property type="entry name" value="Peptidase_S9"/>
    <property type="match status" value="1"/>
</dbReference>
<dbReference type="Gene3D" id="2.120.10.30">
    <property type="entry name" value="TolB, C-terminal domain"/>
    <property type="match status" value="2"/>
</dbReference>
<dbReference type="PANTHER" id="PTHR42776">
    <property type="entry name" value="SERINE PEPTIDASE S9 FAMILY MEMBER"/>
    <property type="match status" value="1"/>
</dbReference>
<dbReference type="Pfam" id="PF07676">
    <property type="entry name" value="PD40"/>
    <property type="match status" value="3"/>
</dbReference>
<dbReference type="InterPro" id="IPR001375">
    <property type="entry name" value="Peptidase_S9_cat"/>
</dbReference>
<evidence type="ECO:0000313" key="7">
    <source>
        <dbReference type="Proteomes" id="UP000463051"/>
    </source>
</evidence>
<keyword evidence="3" id="KW-0378">Hydrolase</keyword>
<dbReference type="RefSeq" id="WP_154122404.1">
    <property type="nucleotide sequence ID" value="NZ_WJXB01000017.1"/>
</dbReference>
<accession>A0A7X2HBE0</accession>
<evidence type="ECO:0000256" key="3">
    <source>
        <dbReference type="ARBA" id="ARBA00022801"/>
    </source>
</evidence>